<evidence type="ECO:0000313" key="9">
    <source>
        <dbReference type="EMBL" id="KAH7119657.1"/>
    </source>
</evidence>
<dbReference type="GO" id="GO:0052861">
    <property type="term" value="F:endo-1,3(4)-beta-glucanase activity"/>
    <property type="evidence" value="ECO:0007669"/>
    <property type="project" value="UniProtKB-EC"/>
</dbReference>
<keyword evidence="7" id="KW-1133">Transmembrane helix</keyword>
<organism evidence="9 10">
    <name type="scientific">Dendryphion nanum</name>
    <dbReference type="NCBI Taxonomy" id="256645"/>
    <lineage>
        <taxon>Eukaryota</taxon>
        <taxon>Fungi</taxon>
        <taxon>Dikarya</taxon>
        <taxon>Ascomycota</taxon>
        <taxon>Pezizomycotina</taxon>
        <taxon>Dothideomycetes</taxon>
        <taxon>Pleosporomycetidae</taxon>
        <taxon>Pleosporales</taxon>
        <taxon>Torulaceae</taxon>
        <taxon>Dendryphion</taxon>
    </lineage>
</organism>
<accession>A0A9P9IGY2</accession>
<comment type="caution">
    <text evidence="9">The sequence shown here is derived from an EMBL/GenBank/DDBJ whole genome shotgun (WGS) entry which is preliminary data.</text>
</comment>
<name>A0A9P9IGY2_9PLEO</name>
<dbReference type="PROSITE" id="PS51762">
    <property type="entry name" value="GH16_2"/>
    <property type="match status" value="1"/>
</dbReference>
<keyword evidence="7" id="KW-0472">Membrane</keyword>
<dbReference type="InterPro" id="IPR050546">
    <property type="entry name" value="Glycosyl_Hydrlase_16"/>
</dbReference>
<dbReference type="AlphaFoldDB" id="A0A9P9IGY2"/>
<keyword evidence="10" id="KW-1185">Reference proteome</keyword>
<dbReference type="EC" id="3.2.1.6" evidence="3"/>
<dbReference type="Proteomes" id="UP000700596">
    <property type="component" value="Unassembled WGS sequence"/>
</dbReference>
<keyword evidence="4" id="KW-0378">Hydrolase</keyword>
<feature type="compositionally biased region" description="Polar residues" evidence="6">
    <location>
        <begin position="21"/>
        <end position="39"/>
    </location>
</feature>
<evidence type="ECO:0000256" key="4">
    <source>
        <dbReference type="ARBA" id="ARBA00022801"/>
    </source>
</evidence>
<dbReference type="EMBL" id="JAGMWT010000011">
    <property type="protein sequence ID" value="KAH7119657.1"/>
    <property type="molecule type" value="Genomic_DNA"/>
</dbReference>
<keyword evidence="5" id="KW-0326">Glycosidase</keyword>
<evidence type="ECO:0000256" key="6">
    <source>
        <dbReference type="SAM" id="MobiDB-lite"/>
    </source>
</evidence>
<evidence type="ECO:0000256" key="1">
    <source>
        <dbReference type="ARBA" id="ARBA00000124"/>
    </source>
</evidence>
<feature type="transmembrane region" description="Helical" evidence="7">
    <location>
        <begin position="51"/>
        <end position="72"/>
    </location>
</feature>
<dbReference type="PANTHER" id="PTHR10963">
    <property type="entry name" value="GLYCOSYL HYDROLASE-RELATED"/>
    <property type="match status" value="1"/>
</dbReference>
<reference evidence="9" key="1">
    <citation type="journal article" date="2021" name="Nat. Commun.">
        <title>Genetic determinants of endophytism in the Arabidopsis root mycobiome.</title>
        <authorList>
            <person name="Mesny F."/>
            <person name="Miyauchi S."/>
            <person name="Thiergart T."/>
            <person name="Pickel B."/>
            <person name="Atanasova L."/>
            <person name="Karlsson M."/>
            <person name="Huettel B."/>
            <person name="Barry K.W."/>
            <person name="Haridas S."/>
            <person name="Chen C."/>
            <person name="Bauer D."/>
            <person name="Andreopoulos W."/>
            <person name="Pangilinan J."/>
            <person name="LaButti K."/>
            <person name="Riley R."/>
            <person name="Lipzen A."/>
            <person name="Clum A."/>
            <person name="Drula E."/>
            <person name="Henrissat B."/>
            <person name="Kohler A."/>
            <person name="Grigoriev I.V."/>
            <person name="Martin F.M."/>
            <person name="Hacquard S."/>
        </authorList>
    </citation>
    <scope>NUCLEOTIDE SEQUENCE</scope>
    <source>
        <strain evidence="9">MPI-CAGE-CH-0243</strain>
    </source>
</reference>
<evidence type="ECO:0000256" key="3">
    <source>
        <dbReference type="ARBA" id="ARBA00012599"/>
    </source>
</evidence>
<dbReference type="Pfam" id="PF26113">
    <property type="entry name" value="GH16_XgeA"/>
    <property type="match status" value="1"/>
</dbReference>
<protein>
    <recommendedName>
        <fullName evidence="3">endo-1,3(4)-beta-glucanase</fullName>
        <ecNumber evidence="3">3.2.1.6</ecNumber>
    </recommendedName>
</protein>
<dbReference type="OrthoDB" id="192832at2759"/>
<dbReference type="InterPro" id="IPR000757">
    <property type="entry name" value="Beta-glucanase-like"/>
</dbReference>
<dbReference type="FunFam" id="2.60.120.200:FF:000114">
    <property type="entry name" value="Probable endo-1,3(4)-beta-glucanase NFIA_089530"/>
    <property type="match status" value="1"/>
</dbReference>
<dbReference type="InterPro" id="IPR013320">
    <property type="entry name" value="ConA-like_dom_sf"/>
</dbReference>
<evidence type="ECO:0000259" key="8">
    <source>
        <dbReference type="PROSITE" id="PS51762"/>
    </source>
</evidence>
<evidence type="ECO:0000256" key="7">
    <source>
        <dbReference type="SAM" id="Phobius"/>
    </source>
</evidence>
<evidence type="ECO:0000256" key="2">
    <source>
        <dbReference type="ARBA" id="ARBA00006865"/>
    </source>
</evidence>
<feature type="domain" description="GH16" evidence="8">
    <location>
        <begin position="78"/>
        <end position="360"/>
    </location>
</feature>
<sequence>MYPVEKQPSVTAVPSTPTPPYDSSQNLPSHIANSRQPSKWNPRTWNWKTRLAIAVVTIAIIVSATVGGVLGARANAYPNYSQVTYQLKDTYSGSTFFSNFDYFTGYDPTHGFVHYVDSEGSKAQNLTTTPSTLTSSNTNRTTAVLRVDTSDKNATTGRRSVRITSKQTYDTGLFIFDVIHSPYGCATWPALWMVDPNNWPDYGEIDIMEAVNLANTGNQVTLHTTKGCKIGKSRKRKQTGKAMTYDCWNATDGNVGCGVQGPTNTYGEDFNNMGGGVYAVELRNEGIRAWMFPRSSIPSDVPTLGNASTTTQPDPSSWGTPLADFPNLECDISKHFKNMSIVVNIALCGDWAGQQGIYSSGGLCPGTCSDFVAQNASSFEKAYWEFGGFWAYGKV</sequence>
<evidence type="ECO:0000313" key="10">
    <source>
        <dbReference type="Proteomes" id="UP000700596"/>
    </source>
</evidence>
<evidence type="ECO:0000256" key="5">
    <source>
        <dbReference type="ARBA" id="ARBA00023295"/>
    </source>
</evidence>
<dbReference type="SUPFAM" id="SSF49899">
    <property type="entry name" value="Concanavalin A-like lectins/glucanases"/>
    <property type="match status" value="1"/>
</dbReference>
<dbReference type="GO" id="GO:0009251">
    <property type="term" value="P:glucan catabolic process"/>
    <property type="evidence" value="ECO:0007669"/>
    <property type="project" value="TreeGrafter"/>
</dbReference>
<feature type="region of interest" description="Disordered" evidence="6">
    <location>
        <begin position="1"/>
        <end position="39"/>
    </location>
</feature>
<dbReference type="Gene3D" id="2.60.120.200">
    <property type="match status" value="1"/>
</dbReference>
<dbReference type="PANTHER" id="PTHR10963:SF42">
    <property type="entry name" value="PUTATIVE (AFU_ORTHOLOGUE AFUA_5G02280)-RELATED"/>
    <property type="match status" value="1"/>
</dbReference>
<comment type="catalytic activity">
    <reaction evidence="1">
        <text>Endohydrolysis of (1-&gt;3)- or (1-&gt;4)-linkages in beta-D-glucans when the glucose residue whose reducing group is involved in the linkage to be hydrolyzed is itself substituted at C-3.</text>
        <dbReference type="EC" id="3.2.1.6"/>
    </reaction>
</comment>
<keyword evidence="7" id="KW-0812">Transmembrane</keyword>
<proteinExistence type="inferred from homology"/>
<dbReference type="CDD" id="cd02181">
    <property type="entry name" value="GH16_fungal_Lam16A_glucanase"/>
    <property type="match status" value="1"/>
</dbReference>
<comment type="similarity">
    <text evidence="2">Belongs to the glycosyl hydrolase 16 family.</text>
</comment>
<gene>
    <name evidence="9" type="ORF">B0J11DRAFT_551800</name>
</gene>